<protein>
    <recommendedName>
        <fullName evidence="5">carboxylesterase</fullName>
        <ecNumber evidence="5">3.1.1.1</ecNumber>
    </recommendedName>
</protein>
<dbReference type="VEuPathDB" id="VectorBase:AMEM012947"/>
<dbReference type="Proteomes" id="UP000075903">
    <property type="component" value="Unassembled WGS sequence"/>
</dbReference>
<dbReference type="ESTHER" id="anoga-ENSANGG21137">
    <property type="family name" value="Carb_B_Arthropoda"/>
</dbReference>
<comment type="similarity">
    <text evidence="1">Belongs to the type-B carboxylesterase/lipase family.</text>
</comment>
<proteinExistence type="inferred from homology"/>
<dbReference type="EC" id="3.1.1.1" evidence="5"/>
<dbReference type="STRING" id="30066.A0A182VD57"/>
<reference evidence="7" key="1">
    <citation type="submission" date="2020-05" db="UniProtKB">
        <authorList>
            <consortium name="EnsemblMetazoa"/>
        </authorList>
    </citation>
    <scope>IDENTIFICATION</scope>
    <source>
        <strain evidence="7">MAF</strain>
    </source>
</reference>
<dbReference type="Gene3D" id="3.40.50.1820">
    <property type="entry name" value="alpha/beta hydrolase"/>
    <property type="match status" value="1"/>
</dbReference>
<dbReference type="VEuPathDB" id="VectorBase:AMEM21_004547"/>
<dbReference type="EnsemblMetazoa" id="AMEM012947-RA">
    <property type="protein sequence ID" value="AMEM012947-PA"/>
    <property type="gene ID" value="AMEM012947"/>
</dbReference>
<sequence>MDGGSTGTLAEQRHIVRIAVKCGNVLLHPAQHRQLILEARVALNALAGQMQKAKCAEPIVQRDYNHLLLEQIFGRLLGEHVSAKANVPLDTAVQHRVGESVQRLRGPEAQLTDRWLRLSSINRLNVDLHCGTVCGIVEKLPDGNDFYAFRGIPYAEPPVGENRFQPPVPVTKFVTPVLDCSTERDTCVAKNPFNQQWQGSENCLHLNVYTPQMNRPDAPLPVMVFIHGGAFKYGKHLVEQNVVVVTFNYRLGPLGFLHLPSQGIEGNAALHDQLLVLRWVADNIAHFNGDPHNVTLFGESAGAISVHLHLLSPLSTPFFHKAICESSVALADYAVPNDTLGNSRRLAQLLNPSAHSDAEMLETLRSAPAQRLAELCDRTAIGEEKRGSILMPFRPVVDQSAKEPIVPLHPIKALGIVGHIPAIPLLLGYNNREGGSFLTHILKHSELYRADLERIIPRTVGVTHGTPEAKELARAIEAFYFGPEGLSHRKVNECADLMSDFSFTILMRVTAEMHARYQHRSPLFFYRFEYDGELNQYKKFLPFPIAGAYHADELGYLFRMRMRPKEVQPQSVEARVRRYMCRMWTNFARYGNPTPPHDESLRFGWTPVPTLEPDTTAPFHLPYLRINGEPEMALDPDKERIDFWRQIYDKFNGGFHRPVAKL</sequence>
<evidence type="ECO:0000256" key="5">
    <source>
        <dbReference type="ARBA" id="ARBA00039155"/>
    </source>
</evidence>
<dbReference type="InterPro" id="IPR002018">
    <property type="entry name" value="CarbesteraseB"/>
</dbReference>
<feature type="domain" description="Carboxylesterase type B" evidence="6">
    <location>
        <begin position="125"/>
        <end position="644"/>
    </location>
</feature>
<dbReference type="SUPFAM" id="SSF53474">
    <property type="entry name" value="alpha/beta-Hydrolases"/>
    <property type="match status" value="1"/>
</dbReference>
<accession>A0A182VD57</accession>
<keyword evidence="4" id="KW-0325">Glycoprotein</keyword>
<evidence type="ECO:0000259" key="6">
    <source>
        <dbReference type="Pfam" id="PF00135"/>
    </source>
</evidence>
<evidence type="ECO:0000256" key="1">
    <source>
        <dbReference type="ARBA" id="ARBA00005964"/>
    </source>
</evidence>
<organism evidence="7 8">
    <name type="scientific">Anopheles merus</name>
    <name type="common">Mosquito</name>
    <dbReference type="NCBI Taxonomy" id="30066"/>
    <lineage>
        <taxon>Eukaryota</taxon>
        <taxon>Metazoa</taxon>
        <taxon>Ecdysozoa</taxon>
        <taxon>Arthropoda</taxon>
        <taxon>Hexapoda</taxon>
        <taxon>Insecta</taxon>
        <taxon>Pterygota</taxon>
        <taxon>Neoptera</taxon>
        <taxon>Endopterygota</taxon>
        <taxon>Diptera</taxon>
        <taxon>Nematocera</taxon>
        <taxon>Culicoidea</taxon>
        <taxon>Culicidae</taxon>
        <taxon>Anophelinae</taxon>
        <taxon>Anopheles</taxon>
    </lineage>
</organism>
<dbReference type="Pfam" id="PF00135">
    <property type="entry name" value="COesterase"/>
    <property type="match status" value="1"/>
</dbReference>
<evidence type="ECO:0000256" key="3">
    <source>
        <dbReference type="ARBA" id="ARBA00022801"/>
    </source>
</evidence>
<evidence type="ECO:0000256" key="2">
    <source>
        <dbReference type="ARBA" id="ARBA00022487"/>
    </source>
</evidence>
<evidence type="ECO:0000256" key="4">
    <source>
        <dbReference type="ARBA" id="ARBA00023180"/>
    </source>
</evidence>
<dbReference type="InterPro" id="IPR029058">
    <property type="entry name" value="AB_hydrolase_fold"/>
</dbReference>
<keyword evidence="3" id="KW-0378">Hydrolase</keyword>
<keyword evidence="8" id="KW-1185">Reference proteome</keyword>
<dbReference type="GO" id="GO:0106435">
    <property type="term" value="F:carboxylesterase activity"/>
    <property type="evidence" value="ECO:0007669"/>
    <property type="project" value="UniProtKB-EC"/>
</dbReference>
<evidence type="ECO:0000313" key="7">
    <source>
        <dbReference type="EnsemblMetazoa" id="AMEM012947-PA"/>
    </source>
</evidence>
<name>A0A182VD57_ANOME</name>
<evidence type="ECO:0000313" key="8">
    <source>
        <dbReference type="Proteomes" id="UP000075903"/>
    </source>
</evidence>
<keyword evidence="2" id="KW-0719">Serine esterase</keyword>
<dbReference type="FunFam" id="3.40.50.1820:FF:000092">
    <property type="entry name" value="Carboxylic ester hydrolase"/>
    <property type="match status" value="1"/>
</dbReference>
<dbReference type="AlphaFoldDB" id="A0A182VD57"/>
<dbReference type="PANTHER" id="PTHR43142:SF1">
    <property type="entry name" value="CARBOXYLIC ESTER HYDROLASE"/>
    <property type="match status" value="1"/>
</dbReference>
<dbReference type="PANTHER" id="PTHR43142">
    <property type="entry name" value="CARBOXYLIC ESTER HYDROLASE"/>
    <property type="match status" value="1"/>
</dbReference>